<dbReference type="Gene3D" id="3.40.50.2300">
    <property type="match status" value="1"/>
</dbReference>
<reference evidence="10 11" key="1">
    <citation type="submission" date="2018-08" db="EMBL/GenBank/DDBJ databases">
        <title>Genomic Encyclopedia of Archaeal and Bacterial Type Strains, Phase II (KMG-II): from individual species to whole genera.</title>
        <authorList>
            <person name="Goeker M."/>
        </authorList>
    </citation>
    <scope>NUCLEOTIDE SEQUENCE [LARGE SCALE GENOMIC DNA]</scope>
    <source>
        <strain evidence="10 11">DSM 5002</strain>
    </source>
</reference>
<dbReference type="OrthoDB" id="9802426at2"/>
<keyword evidence="5" id="KW-0804">Transcription</keyword>
<feature type="DNA-binding region" description="OmpR/PhoB-type" evidence="7">
    <location>
        <begin position="143"/>
        <end position="238"/>
    </location>
</feature>
<dbReference type="GO" id="GO:0006355">
    <property type="term" value="P:regulation of DNA-templated transcription"/>
    <property type="evidence" value="ECO:0007669"/>
    <property type="project" value="InterPro"/>
</dbReference>
<keyword evidence="4 7" id="KW-0238">DNA-binding</keyword>
<dbReference type="EMBL" id="QXDF01000001">
    <property type="protein sequence ID" value="RIA56198.1"/>
    <property type="molecule type" value="Genomic_DNA"/>
</dbReference>
<keyword evidence="2" id="KW-0902">Two-component regulatory system</keyword>
<evidence type="ECO:0000256" key="6">
    <source>
        <dbReference type="PROSITE-ProRule" id="PRU00169"/>
    </source>
</evidence>
<feature type="domain" description="Response regulatory" evidence="8">
    <location>
        <begin position="20"/>
        <end position="133"/>
    </location>
</feature>
<evidence type="ECO:0000259" key="9">
    <source>
        <dbReference type="PROSITE" id="PS51755"/>
    </source>
</evidence>
<comment type="caution">
    <text evidence="10">The sequence shown here is derived from an EMBL/GenBank/DDBJ whole genome shotgun (WGS) entry which is preliminary data.</text>
</comment>
<dbReference type="InterPro" id="IPR011006">
    <property type="entry name" value="CheY-like_superfamily"/>
</dbReference>
<dbReference type="InterPro" id="IPR016032">
    <property type="entry name" value="Sig_transdc_resp-reg_C-effctor"/>
</dbReference>
<dbReference type="InterPro" id="IPR036388">
    <property type="entry name" value="WH-like_DNA-bd_sf"/>
</dbReference>
<dbReference type="InterPro" id="IPR001789">
    <property type="entry name" value="Sig_transdc_resp-reg_receiver"/>
</dbReference>
<dbReference type="Pfam" id="PF00486">
    <property type="entry name" value="Trans_reg_C"/>
    <property type="match status" value="1"/>
</dbReference>
<dbReference type="PROSITE" id="PS51755">
    <property type="entry name" value="OMPR_PHOB"/>
    <property type="match status" value="1"/>
</dbReference>
<evidence type="ECO:0000313" key="10">
    <source>
        <dbReference type="EMBL" id="RIA56198.1"/>
    </source>
</evidence>
<dbReference type="InterPro" id="IPR039420">
    <property type="entry name" value="WalR-like"/>
</dbReference>
<dbReference type="SMART" id="SM00448">
    <property type="entry name" value="REC"/>
    <property type="match status" value="1"/>
</dbReference>
<dbReference type="Proteomes" id="UP000266273">
    <property type="component" value="Unassembled WGS sequence"/>
</dbReference>
<dbReference type="Gene3D" id="1.10.10.10">
    <property type="entry name" value="Winged helix-like DNA-binding domain superfamily/Winged helix DNA-binding domain"/>
    <property type="match status" value="1"/>
</dbReference>
<evidence type="ECO:0000256" key="1">
    <source>
        <dbReference type="ARBA" id="ARBA00022553"/>
    </source>
</evidence>
<dbReference type="CDD" id="cd17574">
    <property type="entry name" value="REC_OmpR"/>
    <property type="match status" value="1"/>
</dbReference>
<dbReference type="GO" id="GO:0005829">
    <property type="term" value="C:cytosol"/>
    <property type="evidence" value="ECO:0007669"/>
    <property type="project" value="TreeGrafter"/>
</dbReference>
<dbReference type="CDD" id="cd00383">
    <property type="entry name" value="trans_reg_C"/>
    <property type="match status" value="1"/>
</dbReference>
<dbReference type="GO" id="GO:0000156">
    <property type="term" value="F:phosphorelay response regulator activity"/>
    <property type="evidence" value="ECO:0007669"/>
    <property type="project" value="TreeGrafter"/>
</dbReference>
<dbReference type="PANTHER" id="PTHR48111">
    <property type="entry name" value="REGULATOR OF RPOS"/>
    <property type="match status" value="1"/>
</dbReference>
<dbReference type="SUPFAM" id="SSF46894">
    <property type="entry name" value="C-terminal effector domain of the bipartite response regulators"/>
    <property type="match status" value="1"/>
</dbReference>
<evidence type="ECO:0000313" key="11">
    <source>
        <dbReference type="Proteomes" id="UP000266273"/>
    </source>
</evidence>
<dbReference type="SMART" id="SM00862">
    <property type="entry name" value="Trans_reg_C"/>
    <property type="match status" value="1"/>
</dbReference>
<evidence type="ECO:0000256" key="3">
    <source>
        <dbReference type="ARBA" id="ARBA00023015"/>
    </source>
</evidence>
<dbReference type="PROSITE" id="PS50110">
    <property type="entry name" value="RESPONSE_REGULATORY"/>
    <property type="match status" value="1"/>
</dbReference>
<protein>
    <submittedName>
        <fullName evidence="10">Two-component system phosphate regulon response regulator OmpR</fullName>
    </submittedName>
</protein>
<dbReference type="Gene3D" id="6.10.250.690">
    <property type="match status" value="1"/>
</dbReference>
<evidence type="ECO:0000259" key="8">
    <source>
        <dbReference type="PROSITE" id="PS50110"/>
    </source>
</evidence>
<evidence type="ECO:0000256" key="7">
    <source>
        <dbReference type="PROSITE-ProRule" id="PRU01091"/>
    </source>
</evidence>
<proteinExistence type="predicted"/>
<sequence length="239" mass="26925">MTAASVEEKPIEPPADTAPHLLVVDDDRRIRDLLARYLRENGFRVTVSADAGEARNALRGLAFDLIILDIMMPGESGLSLAETLRAESDVPILMLTARSEPESRVEGLELGVDDYMAKPFDPRELLLRLQNILRRRTPQDETPDEIRFGDCVFNVLRGDLTRGGELVKLTDRERELLRQFARAPGETIARHELLGDDAHGTDRAIDVQINRLRRKIEVDPANPVHLQTVRGRGYVLYVD</sequence>
<keyword evidence="11" id="KW-1185">Reference proteome</keyword>
<dbReference type="PANTHER" id="PTHR48111:SF4">
    <property type="entry name" value="DNA-BINDING DUAL TRANSCRIPTIONAL REGULATOR OMPR"/>
    <property type="match status" value="1"/>
</dbReference>
<dbReference type="InterPro" id="IPR001867">
    <property type="entry name" value="OmpR/PhoB-type_DNA-bd"/>
</dbReference>
<dbReference type="GO" id="GO:0032993">
    <property type="term" value="C:protein-DNA complex"/>
    <property type="evidence" value="ECO:0007669"/>
    <property type="project" value="TreeGrafter"/>
</dbReference>
<evidence type="ECO:0000256" key="2">
    <source>
        <dbReference type="ARBA" id="ARBA00023012"/>
    </source>
</evidence>
<dbReference type="FunFam" id="3.40.50.2300:FF:000001">
    <property type="entry name" value="DNA-binding response regulator PhoB"/>
    <property type="match status" value="1"/>
</dbReference>
<dbReference type="AlphaFoldDB" id="A0A397Q572"/>
<organism evidence="10 11">
    <name type="scientific">Dichotomicrobium thermohalophilum</name>
    <dbReference type="NCBI Taxonomy" id="933063"/>
    <lineage>
        <taxon>Bacteria</taxon>
        <taxon>Pseudomonadati</taxon>
        <taxon>Pseudomonadota</taxon>
        <taxon>Alphaproteobacteria</taxon>
        <taxon>Hyphomicrobiales</taxon>
        <taxon>Hyphomicrobiaceae</taxon>
        <taxon>Dichotomicrobium</taxon>
    </lineage>
</organism>
<dbReference type="SUPFAM" id="SSF52172">
    <property type="entry name" value="CheY-like"/>
    <property type="match status" value="1"/>
</dbReference>
<keyword evidence="1 6" id="KW-0597">Phosphoprotein</keyword>
<evidence type="ECO:0000256" key="4">
    <source>
        <dbReference type="ARBA" id="ARBA00023125"/>
    </source>
</evidence>
<gene>
    <name evidence="10" type="ORF">BXY53_1300</name>
</gene>
<feature type="domain" description="OmpR/PhoB-type" evidence="9">
    <location>
        <begin position="143"/>
        <end position="238"/>
    </location>
</feature>
<evidence type="ECO:0000256" key="5">
    <source>
        <dbReference type="ARBA" id="ARBA00023163"/>
    </source>
</evidence>
<keyword evidence="3" id="KW-0805">Transcription regulation</keyword>
<feature type="modified residue" description="4-aspartylphosphate" evidence="6">
    <location>
        <position position="69"/>
    </location>
</feature>
<accession>A0A397Q572</accession>
<dbReference type="GO" id="GO:0000976">
    <property type="term" value="F:transcription cis-regulatory region binding"/>
    <property type="evidence" value="ECO:0007669"/>
    <property type="project" value="TreeGrafter"/>
</dbReference>
<dbReference type="Pfam" id="PF00072">
    <property type="entry name" value="Response_reg"/>
    <property type="match status" value="1"/>
</dbReference>
<dbReference type="RefSeq" id="WP_119061018.1">
    <property type="nucleotide sequence ID" value="NZ_QXDF01000001.1"/>
</dbReference>
<name>A0A397Q572_9HYPH</name>